<sequence>MLPLSPPTPPPTNRTHTAPTPPRVAIHRQPHIVSEYSWGKDDPPTRTPPPWPFPQRNALPIHAAAAHHRDPARGLASSTPWAITCPPATLLRIQTTISLVYNHTSTPISAQIQRVAAFRAHTVVLELAPPPGAQTRRYIEAPYEWVDLPSSAQLAGKVVRALLWLFGREHADAPPPHTPRHTGTHCEHIQHIYTSQSLNPMIQYTSFLLVE</sequence>
<reference evidence="1" key="1">
    <citation type="submission" date="2021-02" db="EMBL/GenBank/DDBJ databases">
        <authorList>
            <consortium name="DOE Joint Genome Institute"/>
            <person name="Ahrendt S."/>
            <person name="Looney B.P."/>
            <person name="Miyauchi S."/>
            <person name="Morin E."/>
            <person name="Drula E."/>
            <person name="Courty P.E."/>
            <person name="Chicoki N."/>
            <person name="Fauchery L."/>
            <person name="Kohler A."/>
            <person name="Kuo A."/>
            <person name="Labutti K."/>
            <person name="Pangilinan J."/>
            <person name="Lipzen A."/>
            <person name="Riley R."/>
            <person name="Andreopoulos W."/>
            <person name="He G."/>
            <person name="Johnson J."/>
            <person name="Barry K.W."/>
            <person name="Grigoriev I.V."/>
            <person name="Nagy L."/>
            <person name="Hibbett D."/>
            <person name="Henrissat B."/>
            <person name="Matheny P.B."/>
            <person name="Labbe J."/>
            <person name="Martin F."/>
        </authorList>
    </citation>
    <scope>NUCLEOTIDE SEQUENCE</scope>
    <source>
        <strain evidence="1">FP105234-sp</strain>
    </source>
</reference>
<gene>
    <name evidence="1" type="ORF">FA95DRAFT_1605682</name>
</gene>
<dbReference type="EMBL" id="MU275895">
    <property type="protein sequence ID" value="KAI0047923.1"/>
    <property type="molecule type" value="Genomic_DNA"/>
</dbReference>
<accession>A0ACB8RUV0</accession>
<evidence type="ECO:0000313" key="1">
    <source>
        <dbReference type="EMBL" id="KAI0047923.1"/>
    </source>
</evidence>
<comment type="caution">
    <text evidence="1">The sequence shown here is derived from an EMBL/GenBank/DDBJ whole genome shotgun (WGS) entry which is preliminary data.</text>
</comment>
<organism evidence="1 2">
    <name type="scientific">Auriscalpium vulgare</name>
    <dbReference type="NCBI Taxonomy" id="40419"/>
    <lineage>
        <taxon>Eukaryota</taxon>
        <taxon>Fungi</taxon>
        <taxon>Dikarya</taxon>
        <taxon>Basidiomycota</taxon>
        <taxon>Agaricomycotina</taxon>
        <taxon>Agaricomycetes</taxon>
        <taxon>Russulales</taxon>
        <taxon>Auriscalpiaceae</taxon>
        <taxon>Auriscalpium</taxon>
    </lineage>
</organism>
<proteinExistence type="predicted"/>
<reference evidence="1" key="2">
    <citation type="journal article" date="2022" name="New Phytol.">
        <title>Evolutionary transition to the ectomycorrhizal habit in the genomes of a hyperdiverse lineage of mushroom-forming fungi.</title>
        <authorList>
            <person name="Looney B."/>
            <person name="Miyauchi S."/>
            <person name="Morin E."/>
            <person name="Drula E."/>
            <person name="Courty P.E."/>
            <person name="Kohler A."/>
            <person name="Kuo A."/>
            <person name="LaButti K."/>
            <person name="Pangilinan J."/>
            <person name="Lipzen A."/>
            <person name="Riley R."/>
            <person name="Andreopoulos W."/>
            <person name="He G."/>
            <person name="Johnson J."/>
            <person name="Nolan M."/>
            <person name="Tritt A."/>
            <person name="Barry K.W."/>
            <person name="Grigoriev I.V."/>
            <person name="Nagy L.G."/>
            <person name="Hibbett D."/>
            <person name="Henrissat B."/>
            <person name="Matheny P.B."/>
            <person name="Labbe J."/>
            <person name="Martin F.M."/>
        </authorList>
    </citation>
    <scope>NUCLEOTIDE SEQUENCE</scope>
    <source>
        <strain evidence="1">FP105234-sp</strain>
    </source>
</reference>
<dbReference type="Proteomes" id="UP000814033">
    <property type="component" value="Unassembled WGS sequence"/>
</dbReference>
<protein>
    <submittedName>
        <fullName evidence="1">Uncharacterized protein</fullName>
    </submittedName>
</protein>
<evidence type="ECO:0000313" key="2">
    <source>
        <dbReference type="Proteomes" id="UP000814033"/>
    </source>
</evidence>
<keyword evidence="2" id="KW-1185">Reference proteome</keyword>
<name>A0ACB8RUV0_9AGAM</name>